<dbReference type="Pfam" id="PF21365">
    <property type="entry name" value="Glyco_hydro_31_3rd"/>
    <property type="match status" value="1"/>
</dbReference>
<evidence type="ECO:0000313" key="9">
    <source>
        <dbReference type="WBParaSite" id="Gr19_v10_g1076.t1"/>
    </source>
</evidence>
<dbReference type="InterPro" id="IPR048395">
    <property type="entry name" value="Glyco_hydro_31_C"/>
</dbReference>
<dbReference type="WBParaSite" id="Gr19_v10_g1076.t1">
    <property type="protein sequence ID" value="Gr19_v10_g1076.t1"/>
    <property type="gene ID" value="Gr19_v10_g1076"/>
</dbReference>
<dbReference type="Pfam" id="PF01055">
    <property type="entry name" value="Glyco_hydro_31_2nd"/>
    <property type="match status" value="1"/>
</dbReference>
<dbReference type="InterPro" id="IPR000322">
    <property type="entry name" value="Glyco_hydro_31_TIM"/>
</dbReference>
<comment type="similarity">
    <text evidence="1 4">Belongs to the glycosyl hydrolase 31 family.</text>
</comment>
<evidence type="ECO:0000256" key="1">
    <source>
        <dbReference type="ARBA" id="ARBA00007806"/>
    </source>
</evidence>
<dbReference type="PANTHER" id="PTHR43053">
    <property type="entry name" value="GLYCOSIDASE FAMILY 31"/>
    <property type="match status" value="1"/>
</dbReference>
<name>A0A914GU10_GLORO</name>
<dbReference type="AlphaFoldDB" id="A0A914GU10"/>
<evidence type="ECO:0000259" key="7">
    <source>
        <dbReference type="Pfam" id="PF21365"/>
    </source>
</evidence>
<dbReference type="Proteomes" id="UP000887572">
    <property type="component" value="Unplaced"/>
</dbReference>
<dbReference type="Gene3D" id="3.20.20.80">
    <property type="entry name" value="Glycosidases"/>
    <property type="match status" value="1"/>
</dbReference>
<organism evidence="8 9">
    <name type="scientific">Globodera rostochiensis</name>
    <name type="common">Golden nematode worm</name>
    <name type="synonym">Heterodera rostochiensis</name>
    <dbReference type="NCBI Taxonomy" id="31243"/>
    <lineage>
        <taxon>Eukaryota</taxon>
        <taxon>Metazoa</taxon>
        <taxon>Ecdysozoa</taxon>
        <taxon>Nematoda</taxon>
        <taxon>Chromadorea</taxon>
        <taxon>Rhabditida</taxon>
        <taxon>Tylenchina</taxon>
        <taxon>Tylenchomorpha</taxon>
        <taxon>Tylenchoidea</taxon>
        <taxon>Heteroderidae</taxon>
        <taxon>Heteroderinae</taxon>
        <taxon>Globodera</taxon>
    </lineage>
</organism>
<dbReference type="GO" id="GO:0005975">
    <property type="term" value="P:carbohydrate metabolic process"/>
    <property type="evidence" value="ECO:0007669"/>
    <property type="project" value="InterPro"/>
</dbReference>
<keyword evidence="2 4" id="KW-0378">Hydrolase</keyword>
<dbReference type="InterPro" id="IPR017853">
    <property type="entry name" value="GH"/>
</dbReference>
<accession>A0A914GU10</accession>
<dbReference type="SUPFAM" id="SSF51445">
    <property type="entry name" value="(Trans)glycosidases"/>
    <property type="match status" value="1"/>
</dbReference>
<dbReference type="SUPFAM" id="SSF51011">
    <property type="entry name" value="Glycosyl hydrolase domain"/>
    <property type="match status" value="1"/>
</dbReference>
<dbReference type="InterPro" id="IPR013780">
    <property type="entry name" value="Glyco_hydro_b"/>
</dbReference>
<dbReference type="PANTHER" id="PTHR43053:SF4">
    <property type="entry name" value="MYOGENESIS-REGULATING GLYCOSIDASE"/>
    <property type="match status" value="1"/>
</dbReference>
<dbReference type="InterPro" id="IPR050985">
    <property type="entry name" value="Alpha-glycosidase_related"/>
</dbReference>
<proteinExistence type="inferred from homology"/>
<keyword evidence="5" id="KW-0812">Transmembrane</keyword>
<dbReference type="CDD" id="cd06592">
    <property type="entry name" value="GH31_NET37"/>
    <property type="match status" value="1"/>
</dbReference>
<evidence type="ECO:0000313" key="8">
    <source>
        <dbReference type="Proteomes" id="UP000887572"/>
    </source>
</evidence>
<reference evidence="9" key="1">
    <citation type="submission" date="2022-11" db="UniProtKB">
        <authorList>
            <consortium name="WormBaseParasite"/>
        </authorList>
    </citation>
    <scope>IDENTIFICATION</scope>
</reference>
<keyword evidence="3 4" id="KW-0326">Glycosidase</keyword>
<dbReference type="GO" id="GO:0004553">
    <property type="term" value="F:hydrolase activity, hydrolyzing O-glycosyl compounds"/>
    <property type="evidence" value="ECO:0007669"/>
    <property type="project" value="InterPro"/>
</dbReference>
<feature type="domain" description="Glycoside hydrolase family 31 TIM barrel" evidence="6">
    <location>
        <begin position="248"/>
        <end position="562"/>
    </location>
</feature>
<evidence type="ECO:0000256" key="2">
    <source>
        <dbReference type="ARBA" id="ARBA00022801"/>
    </source>
</evidence>
<keyword evidence="8" id="KW-1185">Reference proteome</keyword>
<evidence type="ECO:0000256" key="3">
    <source>
        <dbReference type="ARBA" id="ARBA00023295"/>
    </source>
</evidence>
<feature type="domain" description="Glycosyl hydrolase family 31 C-terminal" evidence="7">
    <location>
        <begin position="572"/>
        <end position="649"/>
    </location>
</feature>
<evidence type="ECO:0000256" key="4">
    <source>
        <dbReference type="RuleBase" id="RU361185"/>
    </source>
</evidence>
<keyword evidence="5" id="KW-1133">Transmembrane helix</keyword>
<feature type="transmembrane region" description="Helical" evidence="5">
    <location>
        <begin position="654"/>
        <end position="671"/>
    </location>
</feature>
<protein>
    <submittedName>
        <fullName evidence="9">Uncharacterized protein</fullName>
    </submittedName>
</protein>
<evidence type="ECO:0000259" key="6">
    <source>
        <dbReference type="Pfam" id="PF01055"/>
    </source>
</evidence>
<dbReference type="Gene3D" id="2.60.40.1180">
    <property type="entry name" value="Golgi alpha-mannosidase II"/>
    <property type="match status" value="1"/>
</dbReference>
<keyword evidence="5" id="KW-0472">Membrane</keyword>
<sequence>MPITPIASSESASIGNLTIGPGGKYAEIVDASTGSSLNLLLLITLAKSIRSVGKVSRLSDTVLRVDYQHSNRPVHLTVQWDTLSHDKLDFYNFHWSKPDDKVLDNLEDGILLNVNQQNVFWYGGVNSMEMSWPIDGEHPMSEFITDGLFESKTSGQERYWLSSKKVVLNVPWHVPLWTSMQKGELSLRAQLKDSQFLLRNNNLEYTLSVDKHGNLSLKDFHQQCFAKLLKAPTAAPDTLMMEKPIWSTWSSFWTTVNQTQVESFVDQIDNYGLPISQLELDDTWTTAYGDYQINTQKFPDFGGMVKHIANKTGARLTAWVHPFVNKDSVNGRDLSLRNKIFMKSMDGDVPLTWWWDCPVVKEPCAFILDLTNSEARDWWRAQLHRMQKEGIYTFKFDAGETNWFPRGFVLHKGQHPNSFARDYAFFAAEFGPAVETRLGSESQDANIFVRTMDRTSYWDKSEGEGGLSTLIPWALQASLHGYYWNLPDMIGGNGIDYNGTNTKGRPPGEELYIRWAQANAFLLAMQFSYPPWHPTFDQAKFKVVERVKDVLELRAKWLPYILESVQDAVKNGEPVIRPMWWSSDNATYAYGCKDQYMVGWKLTKRDIFLPKGEWKDGNKGNSSPIYVGESLVKDYEAPLDIVPFFYRVNGAIKGAVPTFALALTLLMAFWLSRQ</sequence>
<evidence type="ECO:0000256" key="5">
    <source>
        <dbReference type="SAM" id="Phobius"/>
    </source>
</evidence>